<evidence type="ECO:0000256" key="3">
    <source>
        <dbReference type="ARBA" id="ARBA00022679"/>
    </source>
</evidence>
<dbReference type="InterPro" id="IPR029044">
    <property type="entry name" value="Nucleotide-diphossugar_trans"/>
</dbReference>
<dbReference type="CDD" id="cd04187">
    <property type="entry name" value="DPM1_like_bac"/>
    <property type="match status" value="1"/>
</dbReference>
<dbReference type="GO" id="GO:0016757">
    <property type="term" value="F:glycosyltransferase activity"/>
    <property type="evidence" value="ECO:0007669"/>
    <property type="project" value="UniProtKB-KW"/>
</dbReference>
<evidence type="ECO:0000256" key="5">
    <source>
        <dbReference type="ARBA" id="ARBA00022989"/>
    </source>
</evidence>
<comment type="subcellular location">
    <subcellularLocation>
        <location evidence="1">Membrane</location>
        <topology evidence="1">Multi-pass membrane protein</topology>
    </subcellularLocation>
</comment>
<dbReference type="PANTHER" id="PTHR48090">
    <property type="entry name" value="UNDECAPRENYL-PHOSPHATE 4-DEOXY-4-FORMAMIDO-L-ARABINOSE TRANSFERASE-RELATED"/>
    <property type="match status" value="1"/>
</dbReference>
<keyword evidence="4" id="KW-0812">Transmembrane</keyword>
<dbReference type="Pfam" id="PF00535">
    <property type="entry name" value="Glycos_transf_2"/>
    <property type="match status" value="1"/>
</dbReference>
<sequence length="162" mass="18487">MCSQSLQENRPVALSVVLSFWNEAEVLEELTSRLHRILDEECQKGTIHSYELIFVNDASTDNSEPILRELAQVHRDIKIVTMSRKFGVSPCVLAGMECASGEALIYMDADLQDPPEVIPKILQVWRNLDDIDIVHTVRTKRLGESAIKLWITRIGYRTHLRS</sequence>
<dbReference type="GO" id="GO:0005886">
    <property type="term" value="C:plasma membrane"/>
    <property type="evidence" value="ECO:0007669"/>
    <property type="project" value="TreeGrafter"/>
</dbReference>
<dbReference type="Proteomes" id="UP001333818">
    <property type="component" value="Unassembled WGS sequence"/>
</dbReference>
<proteinExistence type="predicted"/>
<keyword evidence="9" id="KW-1185">Reference proteome</keyword>
<dbReference type="InterPro" id="IPR001173">
    <property type="entry name" value="Glyco_trans_2-like"/>
</dbReference>
<evidence type="ECO:0000313" key="9">
    <source>
        <dbReference type="Proteomes" id="UP001333818"/>
    </source>
</evidence>
<name>A0AAW9PYJ5_9CYAN</name>
<dbReference type="Gene3D" id="3.90.550.10">
    <property type="entry name" value="Spore Coat Polysaccharide Biosynthesis Protein SpsA, Chain A"/>
    <property type="match status" value="1"/>
</dbReference>
<accession>A0AAW9PYJ5</accession>
<dbReference type="InterPro" id="IPR050256">
    <property type="entry name" value="Glycosyltransferase_2"/>
</dbReference>
<dbReference type="PANTHER" id="PTHR48090:SF1">
    <property type="entry name" value="PROPHAGE BACTOPRENOL GLUCOSYL TRANSFERASE HOMOLOG"/>
    <property type="match status" value="1"/>
</dbReference>
<gene>
    <name evidence="8" type="ORF">V2H45_22490</name>
</gene>
<organism evidence="8 9">
    <name type="scientific">Tumidithrix elongata BACA0141</name>
    <dbReference type="NCBI Taxonomy" id="2716417"/>
    <lineage>
        <taxon>Bacteria</taxon>
        <taxon>Bacillati</taxon>
        <taxon>Cyanobacteriota</taxon>
        <taxon>Cyanophyceae</taxon>
        <taxon>Pseudanabaenales</taxon>
        <taxon>Pseudanabaenaceae</taxon>
        <taxon>Tumidithrix</taxon>
        <taxon>Tumidithrix elongata</taxon>
    </lineage>
</organism>
<evidence type="ECO:0000256" key="6">
    <source>
        <dbReference type="ARBA" id="ARBA00023136"/>
    </source>
</evidence>
<dbReference type="AlphaFoldDB" id="A0AAW9PYJ5"/>
<keyword evidence="6" id="KW-0472">Membrane</keyword>
<evidence type="ECO:0000256" key="2">
    <source>
        <dbReference type="ARBA" id="ARBA00022676"/>
    </source>
</evidence>
<dbReference type="SUPFAM" id="SSF53448">
    <property type="entry name" value="Nucleotide-diphospho-sugar transferases"/>
    <property type="match status" value="1"/>
</dbReference>
<evidence type="ECO:0000256" key="1">
    <source>
        <dbReference type="ARBA" id="ARBA00004141"/>
    </source>
</evidence>
<keyword evidence="2 8" id="KW-0328">Glycosyltransferase</keyword>
<dbReference type="EC" id="2.4.-.-" evidence="8"/>
<dbReference type="EMBL" id="JAZBJZ010000139">
    <property type="protein sequence ID" value="MEE3719517.1"/>
    <property type="molecule type" value="Genomic_DNA"/>
</dbReference>
<evidence type="ECO:0000313" key="8">
    <source>
        <dbReference type="EMBL" id="MEE3719517.1"/>
    </source>
</evidence>
<reference evidence="8" key="1">
    <citation type="submission" date="2024-01" db="EMBL/GenBank/DDBJ databases">
        <title>Bank of Algae and Cyanobacteria of the Azores (BACA) strain genomes.</title>
        <authorList>
            <person name="Luz R."/>
            <person name="Cordeiro R."/>
            <person name="Fonseca A."/>
            <person name="Goncalves V."/>
        </authorList>
    </citation>
    <scope>NUCLEOTIDE SEQUENCE</scope>
    <source>
        <strain evidence="8">BACA0141</strain>
    </source>
</reference>
<comment type="caution">
    <text evidence="8">The sequence shown here is derived from an EMBL/GenBank/DDBJ whole genome shotgun (WGS) entry which is preliminary data.</text>
</comment>
<dbReference type="RefSeq" id="WP_330485953.1">
    <property type="nucleotide sequence ID" value="NZ_JAZBJZ010000139.1"/>
</dbReference>
<keyword evidence="3 8" id="KW-0808">Transferase</keyword>
<keyword evidence="5" id="KW-1133">Transmembrane helix</keyword>
<evidence type="ECO:0000256" key="4">
    <source>
        <dbReference type="ARBA" id="ARBA00022692"/>
    </source>
</evidence>
<feature type="domain" description="Glycosyltransferase 2-like" evidence="7">
    <location>
        <begin position="15"/>
        <end position="139"/>
    </location>
</feature>
<protein>
    <submittedName>
        <fullName evidence="8">Glycosyltransferase family 2 protein</fullName>
        <ecNumber evidence="8">2.4.-.-</ecNumber>
    </submittedName>
</protein>
<evidence type="ECO:0000259" key="7">
    <source>
        <dbReference type="Pfam" id="PF00535"/>
    </source>
</evidence>